<name>A0A6A6SNL4_9PLEO</name>
<evidence type="ECO:0000259" key="2">
    <source>
        <dbReference type="Pfam" id="PF20253"/>
    </source>
</evidence>
<dbReference type="PANTHER" id="PTHR38795">
    <property type="entry name" value="DUF6604 DOMAIN-CONTAINING PROTEIN"/>
    <property type="match status" value="1"/>
</dbReference>
<reference evidence="3" key="1">
    <citation type="journal article" date="2020" name="Stud. Mycol.">
        <title>101 Dothideomycetes genomes: a test case for predicting lifestyles and emergence of pathogens.</title>
        <authorList>
            <person name="Haridas S."/>
            <person name="Albert R."/>
            <person name="Binder M."/>
            <person name="Bloem J."/>
            <person name="Labutti K."/>
            <person name="Salamov A."/>
            <person name="Andreopoulos B."/>
            <person name="Baker S."/>
            <person name="Barry K."/>
            <person name="Bills G."/>
            <person name="Bluhm B."/>
            <person name="Cannon C."/>
            <person name="Castanera R."/>
            <person name="Culley D."/>
            <person name="Daum C."/>
            <person name="Ezra D."/>
            <person name="Gonzalez J."/>
            <person name="Henrissat B."/>
            <person name="Kuo A."/>
            <person name="Liang C."/>
            <person name="Lipzen A."/>
            <person name="Lutzoni F."/>
            <person name="Magnuson J."/>
            <person name="Mondo S."/>
            <person name="Nolan M."/>
            <person name="Ohm R."/>
            <person name="Pangilinan J."/>
            <person name="Park H.-J."/>
            <person name="Ramirez L."/>
            <person name="Alfaro M."/>
            <person name="Sun H."/>
            <person name="Tritt A."/>
            <person name="Yoshinaga Y."/>
            <person name="Zwiers L.-H."/>
            <person name="Turgeon B."/>
            <person name="Goodwin S."/>
            <person name="Spatafora J."/>
            <person name="Crous P."/>
            <person name="Grigoriev I."/>
        </authorList>
    </citation>
    <scope>NUCLEOTIDE SEQUENCE</scope>
    <source>
        <strain evidence="3">CBS 122681</strain>
    </source>
</reference>
<feature type="region of interest" description="Disordered" evidence="1">
    <location>
        <begin position="134"/>
        <end position="159"/>
    </location>
</feature>
<accession>A0A6A6SNL4</accession>
<dbReference type="PANTHER" id="PTHR38795:SF1">
    <property type="entry name" value="DUF6604 DOMAIN-CONTAINING PROTEIN"/>
    <property type="match status" value="1"/>
</dbReference>
<dbReference type="EMBL" id="MU004584">
    <property type="protein sequence ID" value="KAF2647774.1"/>
    <property type="molecule type" value="Genomic_DNA"/>
</dbReference>
<dbReference type="Proteomes" id="UP000799324">
    <property type="component" value="Unassembled WGS sequence"/>
</dbReference>
<proteinExistence type="predicted"/>
<evidence type="ECO:0000313" key="3">
    <source>
        <dbReference type="EMBL" id="KAF2647774.1"/>
    </source>
</evidence>
<dbReference type="AlphaFoldDB" id="A0A6A6SNL4"/>
<evidence type="ECO:0000313" key="4">
    <source>
        <dbReference type="Proteomes" id="UP000799324"/>
    </source>
</evidence>
<keyword evidence="4" id="KW-1185">Reference proteome</keyword>
<sequence length="344" mass="39166">MTPPNKVQLYKKHTSNTVNFLYDNCEQILGRTEWSSTIGTLPEGPTYKLPVRVFIRSAEIIANTKPLPIPITYSVLQDVKDAIRLRASESSTGQILALQSERMKMIYDTHLHFIEILRKVQRLLETRASQNDHRTLYTGHQYDQEETPEPTRNSAQDEDEITVDNLDSNSSVEFYFLLNCYLLDCEEIRNHCGIVWEQYAKHKVTLMTASNSTNVAYGLLKIRTAQFVLESGGLETNLVAHPAGIARQTRALWYIREHWRSKYPGVNRSIANSQFKAIADMFLSFWIMQGSAEQGDPEVLRDTAGPPIMSGTSTTKDRAVLADRFQRKALIAGFLLGEFMRLSK</sequence>
<evidence type="ECO:0000256" key="1">
    <source>
        <dbReference type="SAM" id="MobiDB-lite"/>
    </source>
</evidence>
<gene>
    <name evidence="3" type="ORF">K491DRAFT_614025</name>
</gene>
<dbReference type="InterPro" id="IPR046539">
    <property type="entry name" value="DUF6604"/>
</dbReference>
<protein>
    <recommendedName>
        <fullName evidence="2">DUF6604 domain-containing protein</fullName>
    </recommendedName>
</protein>
<organism evidence="3 4">
    <name type="scientific">Lophiostoma macrostomum CBS 122681</name>
    <dbReference type="NCBI Taxonomy" id="1314788"/>
    <lineage>
        <taxon>Eukaryota</taxon>
        <taxon>Fungi</taxon>
        <taxon>Dikarya</taxon>
        <taxon>Ascomycota</taxon>
        <taxon>Pezizomycotina</taxon>
        <taxon>Dothideomycetes</taxon>
        <taxon>Pleosporomycetidae</taxon>
        <taxon>Pleosporales</taxon>
        <taxon>Lophiostomataceae</taxon>
        <taxon>Lophiostoma</taxon>
    </lineage>
</organism>
<feature type="non-terminal residue" evidence="3">
    <location>
        <position position="344"/>
    </location>
</feature>
<feature type="domain" description="DUF6604" evidence="2">
    <location>
        <begin position="44"/>
        <end position="221"/>
    </location>
</feature>
<dbReference type="Pfam" id="PF20253">
    <property type="entry name" value="DUF6604"/>
    <property type="match status" value="1"/>
</dbReference>